<dbReference type="AlphaFoldDB" id="A0AAV5S861"/>
<reference evidence="1" key="1">
    <citation type="submission" date="2023-10" db="EMBL/GenBank/DDBJ databases">
        <title>Genome assembly of Pristionchus species.</title>
        <authorList>
            <person name="Yoshida K."/>
            <person name="Sommer R.J."/>
        </authorList>
    </citation>
    <scope>NUCLEOTIDE SEQUENCE</scope>
    <source>
        <strain evidence="1">RS0144</strain>
    </source>
</reference>
<sequence length="184" mass="21854">HQFDIERGRSRLSLSLDKGMNLLHKVVDRCRFTEVDVDLPLASQRVAEFLQIIRRARVKESKLMVSVVCTEREGEWWDRYKHYLTAYVAIFNNRWVFDGPEEYMSEAQLLQLAKDLIKLKVTNVTWYDTTVKEAILIGRERMGLRPNFFDDPPKDLSTTRAKRIRMTMKDKYVMFSLFKTEKLL</sequence>
<name>A0AAV5S861_9BILA</name>
<dbReference type="Proteomes" id="UP001432027">
    <property type="component" value="Unassembled WGS sequence"/>
</dbReference>
<feature type="non-terminal residue" evidence="1">
    <location>
        <position position="1"/>
    </location>
</feature>
<proteinExistence type="predicted"/>
<dbReference type="EMBL" id="BTSX01000001">
    <property type="protein sequence ID" value="GMS79126.1"/>
    <property type="molecule type" value="Genomic_DNA"/>
</dbReference>
<gene>
    <name evidence="1" type="ORF">PENTCL1PPCAC_1301</name>
</gene>
<protein>
    <submittedName>
        <fullName evidence="1">Uncharacterized protein</fullName>
    </submittedName>
</protein>
<evidence type="ECO:0000313" key="1">
    <source>
        <dbReference type="EMBL" id="GMS79126.1"/>
    </source>
</evidence>
<evidence type="ECO:0000313" key="2">
    <source>
        <dbReference type="Proteomes" id="UP001432027"/>
    </source>
</evidence>
<comment type="caution">
    <text evidence="1">The sequence shown here is derived from an EMBL/GenBank/DDBJ whole genome shotgun (WGS) entry which is preliminary data.</text>
</comment>
<organism evidence="1 2">
    <name type="scientific">Pristionchus entomophagus</name>
    <dbReference type="NCBI Taxonomy" id="358040"/>
    <lineage>
        <taxon>Eukaryota</taxon>
        <taxon>Metazoa</taxon>
        <taxon>Ecdysozoa</taxon>
        <taxon>Nematoda</taxon>
        <taxon>Chromadorea</taxon>
        <taxon>Rhabditida</taxon>
        <taxon>Rhabditina</taxon>
        <taxon>Diplogasteromorpha</taxon>
        <taxon>Diplogasteroidea</taxon>
        <taxon>Neodiplogasteridae</taxon>
        <taxon>Pristionchus</taxon>
    </lineage>
</organism>
<accession>A0AAV5S861</accession>
<keyword evidence="2" id="KW-1185">Reference proteome</keyword>